<name>A0ABQ6JPQ8_9MICO</name>
<evidence type="ECO:0000313" key="3">
    <source>
        <dbReference type="Proteomes" id="UP001157069"/>
    </source>
</evidence>
<feature type="transmembrane region" description="Helical" evidence="1">
    <location>
        <begin position="152"/>
        <end position="172"/>
    </location>
</feature>
<dbReference type="Proteomes" id="UP001157069">
    <property type="component" value="Unassembled WGS sequence"/>
</dbReference>
<sequence length="187" mass="19902">MLGGRAATLAGMSGLVIPPPAAREMHAPHERPPLPLGTRVDTVWIWLIVVVPWVLASTIYLFDVREVLDALWVDDATAALGHVGLHLAVLAGSSLVTIALALLFAFRDARRLRTVGVVRPFPWGFAAIAGIVYVIGRQVVLRKVTPASAAPLVVSIVLYVLWYTVFGAWAIVSVADALAGLAASIEP</sequence>
<keyword evidence="1" id="KW-0812">Transmembrane</keyword>
<dbReference type="EMBL" id="BSVA01000001">
    <property type="protein sequence ID" value="GMA90297.1"/>
    <property type="molecule type" value="Genomic_DNA"/>
</dbReference>
<feature type="transmembrane region" description="Helical" evidence="1">
    <location>
        <begin position="121"/>
        <end position="140"/>
    </location>
</feature>
<keyword evidence="1" id="KW-1133">Transmembrane helix</keyword>
<gene>
    <name evidence="2" type="ORF">GCM10025869_08260</name>
</gene>
<accession>A0ABQ6JPQ8</accession>
<evidence type="ECO:0000313" key="2">
    <source>
        <dbReference type="EMBL" id="GMA90297.1"/>
    </source>
</evidence>
<comment type="caution">
    <text evidence="2">The sequence shown here is derived from an EMBL/GenBank/DDBJ whole genome shotgun (WGS) entry which is preliminary data.</text>
</comment>
<keyword evidence="3" id="KW-1185">Reference proteome</keyword>
<feature type="transmembrane region" description="Helical" evidence="1">
    <location>
        <begin position="83"/>
        <end position="106"/>
    </location>
</feature>
<organism evidence="2 3">
    <name type="scientific">Homoserinibacter gongjuensis</name>
    <dbReference type="NCBI Taxonomy" id="1162968"/>
    <lineage>
        <taxon>Bacteria</taxon>
        <taxon>Bacillati</taxon>
        <taxon>Actinomycetota</taxon>
        <taxon>Actinomycetes</taxon>
        <taxon>Micrococcales</taxon>
        <taxon>Microbacteriaceae</taxon>
        <taxon>Homoserinibacter</taxon>
    </lineage>
</organism>
<evidence type="ECO:0000256" key="1">
    <source>
        <dbReference type="SAM" id="Phobius"/>
    </source>
</evidence>
<proteinExistence type="predicted"/>
<protein>
    <submittedName>
        <fullName evidence="2">Uncharacterized protein</fullName>
    </submittedName>
</protein>
<reference evidence="3" key="1">
    <citation type="journal article" date="2019" name="Int. J. Syst. Evol. Microbiol.">
        <title>The Global Catalogue of Microorganisms (GCM) 10K type strain sequencing project: providing services to taxonomists for standard genome sequencing and annotation.</title>
        <authorList>
            <consortium name="The Broad Institute Genomics Platform"/>
            <consortium name="The Broad Institute Genome Sequencing Center for Infectious Disease"/>
            <person name="Wu L."/>
            <person name="Ma J."/>
        </authorList>
    </citation>
    <scope>NUCLEOTIDE SEQUENCE [LARGE SCALE GENOMIC DNA]</scope>
    <source>
        <strain evidence="3">NBRC 108755</strain>
    </source>
</reference>
<keyword evidence="1" id="KW-0472">Membrane</keyword>
<feature type="transmembrane region" description="Helical" evidence="1">
    <location>
        <begin position="43"/>
        <end position="62"/>
    </location>
</feature>